<dbReference type="InterPro" id="IPR015860">
    <property type="entry name" value="ABC_transpr_TagH-like"/>
</dbReference>
<organism evidence="6 7">
    <name type="scientific">Flavobacterium hercynium</name>
    <dbReference type="NCBI Taxonomy" id="387094"/>
    <lineage>
        <taxon>Bacteria</taxon>
        <taxon>Pseudomonadati</taxon>
        <taxon>Bacteroidota</taxon>
        <taxon>Flavobacteriia</taxon>
        <taxon>Flavobacteriales</taxon>
        <taxon>Flavobacteriaceae</taxon>
        <taxon>Flavobacterium</taxon>
    </lineage>
</organism>
<accession>A0A226HD42</accession>
<sequence length="439" mass="49089">MHFKSLKIYNLKLEKDIILKAENISKQYRLGQVGTGTLAHDLNRWWHQIRGKENPYLKIGDTNDRSKKGTSDYVWALQDINFEVQRGEVLGIIGKNGAGKSTLLKLLSKVTAPTTGSIKSGGRIASLLEVGTGFNPELTGRENIFLNGAILGMTKKEIASKLNEIIEFSGCERYVDTPVKRYSSGMTVRLAFAVAAFLEPEILVVDEVLAVGDAEFQKKAIGKMQDISKTGGRTVLFVSHNMAAVKSLCTRGIVLENGKVKFDGDVDQALDNYLSINESTDSFILFDEKTVRSGSRNLEFISLEIRNQNNVLCQEFSIGDDLVISFKLQNNTKEVKSEVGIQIKSADELPIFHIMGRDSNFEINHNSFQEEYTVNLKDLRLYPGIYTITVISCTTTGHQIFDNIENALSFQIMDGGKYTFRNLPRSVGLFFLNPEWQKS</sequence>
<keyword evidence="2" id="KW-0813">Transport</keyword>
<evidence type="ECO:0000259" key="5">
    <source>
        <dbReference type="PROSITE" id="PS50893"/>
    </source>
</evidence>
<dbReference type="RefSeq" id="WP_089049802.1">
    <property type="nucleotide sequence ID" value="NZ_FXTV01000008.1"/>
</dbReference>
<dbReference type="Pfam" id="PF14524">
    <property type="entry name" value="Wzt_C"/>
    <property type="match status" value="1"/>
</dbReference>
<dbReference type="Gene3D" id="2.70.50.60">
    <property type="entry name" value="abc- transporter (atp binding component) like domain"/>
    <property type="match status" value="1"/>
</dbReference>
<dbReference type="PANTHER" id="PTHR46743">
    <property type="entry name" value="TEICHOIC ACIDS EXPORT ATP-BINDING PROTEIN TAGH"/>
    <property type="match status" value="1"/>
</dbReference>
<evidence type="ECO:0000256" key="1">
    <source>
        <dbReference type="ARBA" id="ARBA00005417"/>
    </source>
</evidence>
<dbReference type="GO" id="GO:0005524">
    <property type="term" value="F:ATP binding"/>
    <property type="evidence" value="ECO:0007669"/>
    <property type="project" value="UniProtKB-KW"/>
</dbReference>
<dbReference type="GO" id="GO:0016020">
    <property type="term" value="C:membrane"/>
    <property type="evidence" value="ECO:0007669"/>
    <property type="project" value="InterPro"/>
</dbReference>
<keyword evidence="4 6" id="KW-0067">ATP-binding</keyword>
<dbReference type="GO" id="GO:0140359">
    <property type="term" value="F:ABC-type transporter activity"/>
    <property type="evidence" value="ECO:0007669"/>
    <property type="project" value="InterPro"/>
</dbReference>
<protein>
    <submittedName>
        <fullName evidence="6">ABC transporter ATP-binding protein</fullName>
    </submittedName>
</protein>
<comment type="similarity">
    <text evidence="1">Belongs to the ABC transporter superfamily.</text>
</comment>
<proteinExistence type="inferred from homology"/>
<dbReference type="CDD" id="cd10147">
    <property type="entry name" value="Wzt_C-like"/>
    <property type="match status" value="1"/>
</dbReference>
<comment type="caution">
    <text evidence="6">The sequence shown here is derived from an EMBL/GenBank/DDBJ whole genome shotgun (WGS) entry which is preliminary data.</text>
</comment>
<name>A0A226HD42_9FLAO</name>
<dbReference type="GO" id="GO:0016887">
    <property type="term" value="F:ATP hydrolysis activity"/>
    <property type="evidence" value="ECO:0007669"/>
    <property type="project" value="InterPro"/>
</dbReference>
<gene>
    <name evidence="6" type="ORF">B0A66_10595</name>
</gene>
<feature type="domain" description="ABC transporter" evidence="5">
    <location>
        <begin position="57"/>
        <end position="282"/>
    </location>
</feature>
<dbReference type="PROSITE" id="PS50893">
    <property type="entry name" value="ABC_TRANSPORTER_2"/>
    <property type="match status" value="1"/>
</dbReference>
<dbReference type="Gene3D" id="3.40.50.300">
    <property type="entry name" value="P-loop containing nucleotide triphosphate hydrolases"/>
    <property type="match status" value="1"/>
</dbReference>
<dbReference type="EMBL" id="MUGW01000020">
    <property type="protein sequence ID" value="OXA92203.1"/>
    <property type="molecule type" value="Genomic_DNA"/>
</dbReference>
<keyword evidence="7" id="KW-1185">Reference proteome</keyword>
<dbReference type="InterPro" id="IPR029439">
    <property type="entry name" value="Wzt_C"/>
</dbReference>
<evidence type="ECO:0000313" key="6">
    <source>
        <dbReference type="EMBL" id="OXA92203.1"/>
    </source>
</evidence>
<reference evidence="6 7" key="1">
    <citation type="submission" date="2016-11" db="EMBL/GenBank/DDBJ databases">
        <title>Whole genomes of Flavobacteriaceae.</title>
        <authorList>
            <person name="Stine C."/>
            <person name="Li C."/>
            <person name="Tadesse D."/>
        </authorList>
    </citation>
    <scope>NUCLEOTIDE SEQUENCE [LARGE SCALE GENOMIC DNA]</scope>
    <source>
        <strain evidence="6 7">DSM 18292</strain>
    </source>
</reference>
<dbReference type="OrthoDB" id="9801987at2"/>
<dbReference type="InterPro" id="IPR003593">
    <property type="entry name" value="AAA+_ATPase"/>
</dbReference>
<dbReference type="InterPro" id="IPR003439">
    <property type="entry name" value="ABC_transporter-like_ATP-bd"/>
</dbReference>
<keyword evidence="3" id="KW-0547">Nucleotide-binding</keyword>
<evidence type="ECO:0000313" key="7">
    <source>
        <dbReference type="Proteomes" id="UP000198345"/>
    </source>
</evidence>
<dbReference type="InterPro" id="IPR050683">
    <property type="entry name" value="Bact_Polysacc_Export_ATP-bd"/>
</dbReference>
<dbReference type="Pfam" id="PF00005">
    <property type="entry name" value="ABC_tran"/>
    <property type="match status" value="1"/>
</dbReference>
<evidence type="ECO:0000256" key="2">
    <source>
        <dbReference type="ARBA" id="ARBA00022448"/>
    </source>
</evidence>
<dbReference type="InterPro" id="IPR027417">
    <property type="entry name" value="P-loop_NTPase"/>
</dbReference>
<dbReference type="AlphaFoldDB" id="A0A226HD42"/>
<dbReference type="SUPFAM" id="SSF52540">
    <property type="entry name" value="P-loop containing nucleoside triphosphate hydrolases"/>
    <property type="match status" value="1"/>
</dbReference>
<dbReference type="SMART" id="SM00382">
    <property type="entry name" value="AAA"/>
    <property type="match status" value="1"/>
</dbReference>
<dbReference type="PANTHER" id="PTHR46743:SF2">
    <property type="entry name" value="TEICHOIC ACIDS EXPORT ATP-BINDING PROTEIN TAGH"/>
    <property type="match status" value="1"/>
</dbReference>
<evidence type="ECO:0000256" key="3">
    <source>
        <dbReference type="ARBA" id="ARBA00022741"/>
    </source>
</evidence>
<dbReference type="CDD" id="cd03220">
    <property type="entry name" value="ABC_KpsT_Wzt"/>
    <property type="match status" value="1"/>
</dbReference>
<evidence type="ECO:0000256" key="4">
    <source>
        <dbReference type="ARBA" id="ARBA00022840"/>
    </source>
</evidence>
<dbReference type="Proteomes" id="UP000198345">
    <property type="component" value="Unassembled WGS sequence"/>
</dbReference>